<dbReference type="OrthoDB" id="9763616at2"/>
<dbReference type="InParanoid" id="W0RDH1"/>
<dbReference type="PATRIC" id="fig|861299.3.peg.965"/>
<dbReference type="InterPro" id="IPR052900">
    <property type="entry name" value="Phospholipid_Metab_Enz"/>
</dbReference>
<protein>
    <submittedName>
        <fullName evidence="3">Alkaline phosphatase D-related protein</fullName>
    </submittedName>
</protein>
<organism evidence="3 4">
    <name type="scientific">Gemmatirosa kalamazoonensis</name>
    <dbReference type="NCBI Taxonomy" id="861299"/>
    <lineage>
        <taxon>Bacteria</taxon>
        <taxon>Pseudomonadati</taxon>
        <taxon>Gemmatimonadota</taxon>
        <taxon>Gemmatimonadia</taxon>
        <taxon>Gemmatimonadales</taxon>
        <taxon>Gemmatimonadaceae</taxon>
        <taxon>Gemmatirosa</taxon>
    </lineage>
</organism>
<evidence type="ECO:0000259" key="1">
    <source>
        <dbReference type="Pfam" id="PF09423"/>
    </source>
</evidence>
<sequence>MERRDFLLDLARWAALAAAVPNDWRVTRRPTLADDPFMLGVASGDPTAGGGVLWTKLAPRPLDPDGGMDGQRVAVGWEVAEDDGFRAIVKQGRATAAPELGYAVHVDVDGLAPGRWYAYRFTAGGATSPIGRLRTAPASGTVAPLRFAFASCQHYEQGLFTAYGHMAREELDLVAHLGDYIYEYGAADGRVRRHEGPEVRTIDGYRRRYAQYKSDPLLQAAHARCPWIVTWDDHEVDNNYAGSVGENEMESEEQMHVRRAAAYQAWWEHQPVRVPRARSWADLTITRTLDWGALARVWVLDGRQYRSDQPCGDGTKVVPCGEWADPSRTMLGARQERWLYDGLAASRARWQVLANQVMVAPFDSDPGAPVRLPLDQWSGYPAARDRLLGAIAERAPNRTVVITGDIHSHWVNELRSSFARPDRPVVAAEFVGTSITSGGDGGEVTNLPQIQHENPHIKWHANRRGYVACTVDPDAWTAEYRTVPYVSRPDAPLETPARWRLTRGRAGIDAV</sequence>
<evidence type="ECO:0000259" key="2">
    <source>
        <dbReference type="Pfam" id="PF16655"/>
    </source>
</evidence>
<dbReference type="CDD" id="cd07389">
    <property type="entry name" value="MPP_PhoD"/>
    <property type="match status" value="1"/>
</dbReference>
<name>W0RDH1_9BACT</name>
<feature type="domain" description="PhoD-like phosphatase metallophosphatase" evidence="1">
    <location>
        <begin position="147"/>
        <end position="480"/>
    </location>
</feature>
<dbReference type="eggNOG" id="COG3540">
    <property type="taxonomic scope" value="Bacteria"/>
</dbReference>
<dbReference type="PANTHER" id="PTHR43606:SF2">
    <property type="entry name" value="ALKALINE PHOSPHATASE FAMILY PROTEIN (AFU_ORTHOLOGUE AFUA_5G03860)"/>
    <property type="match status" value="1"/>
</dbReference>
<keyword evidence="4" id="KW-1185">Reference proteome</keyword>
<dbReference type="InterPro" id="IPR038607">
    <property type="entry name" value="PhoD-like_sf"/>
</dbReference>
<dbReference type="EMBL" id="CP007128">
    <property type="protein sequence ID" value="AHG88487.1"/>
    <property type="molecule type" value="Genomic_DNA"/>
</dbReference>
<proteinExistence type="predicted"/>
<dbReference type="AlphaFoldDB" id="W0RDH1"/>
<dbReference type="RefSeq" id="WP_025410023.1">
    <property type="nucleotide sequence ID" value="NZ_CP007128.1"/>
</dbReference>
<dbReference type="SUPFAM" id="SSF56300">
    <property type="entry name" value="Metallo-dependent phosphatases"/>
    <property type="match status" value="1"/>
</dbReference>
<dbReference type="STRING" id="861299.J421_0950"/>
<reference evidence="3 4" key="1">
    <citation type="journal article" date="2014" name="Genome Announc.">
        <title>Genome Sequence and Methylome of Soil Bacterium Gemmatirosa kalamazoonensis KBS708T, a Member of the Rarely Cultivated Gemmatimonadetes Phylum.</title>
        <authorList>
            <person name="Debruyn J.M."/>
            <person name="Radosevich M."/>
            <person name="Wommack K.E."/>
            <person name="Polson S.W."/>
            <person name="Hauser L.J."/>
            <person name="Fawaz M.N."/>
            <person name="Korlach J."/>
            <person name="Tsai Y.C."/>
        </authorList>
    </citation>
    <scope>NUCLEOTIDE SEQUENCE [LARGE SCALE GENOMIC DNA]</scope>
    <source>
        <strain evidence="3 4">KBS708</strain>
    </source>
</reference>
<dbReference type="Proteomes" id="UP000019151">
    <property type="component" value="Chromosome"/>
</dbReference>
<dbReference type="Gene3D" id="2.60.40.380">
    <property type="entry name" value="Purple acid phosphatase-like, N-terminal"/>
    <property type="match status" value="1"/>
</dbReference>
<feature type="domain" description="Phospholipase D N-terminal" evidence="2">
    <location>
        <begin position="39"/>
        <end position="135"/>
    </location>
</feature>
<dbReference type="InterPro" id="IPR018946">
    <property type="entry name" value="PhoD-like_MPP"/>
</dbReference>
<dbReference type="Gene3D" id="3.60.21.70">
    <property type="entry name" value="PhoD-like phosphatase"/>
    <property type="match status" value="1"/>
</dbReference>
<dbReference type="InterPro" id="IPR029052">
    <property type="entry name" value="Metallo-depent_PP-like"/>
</dbReference>
<dbReference type="InterPro" id="IPR032093">
    <property type="entry name" value="PhoD_N"/>
</dbReference>
<evidence type="ECO:0000313" key="3">
    <source>
        <dbReference type="EMBL" id="AHG88487.1"/>
    </source>
</evidence>
<accession>W0RDH1</accession>
<dbReference type="Pfam" id="PF16655">
    <property type="entry name" value="PhoD_N"/>
    <property type="match status" value="1"/>
</dbReference>
<dbReference type="Pfam" id="PF09423">
    <property type="entry name" value="PhoD"/>
    <property type="match status" value="1"/>
</dbReference>
<dbReference type="FunCoup" id="W0RDH1">
    <property type="interactions" value="244"/>
</dbReference>
<gene>
    <name evidence="3" type="ORF">J421_0950</name>
</gene>
<dbReference type="HOGENOM" id="CLU_015982_2_1_0"/>
<dbReference type="KEGG" id="gba:J421_0950"/>
<dbReference type="PANTHER" id="PTHR43606">
    <property type="entry name" value="PHOSPHATASE, PUTATIVE (AFU_ORTHOLOGUE AFUA_6G08710)-RELATED"/>
    <property type="match status" value="1"/>
</dbReference>
<evidence type="ECO:0000313" key="4">
    <source>
        <dbReference type="Proteomes" id="UP000019151"/>
    </source>
</evidence>